<dbReference type="AlphaFoldDB" id="A0A849K920"/>
<sequence length="296" mass="30919">MMSTRRRPAPGAGAVVAVLAVGAAAVTGTLLYQGVKDGRPGAQECTARLDGTEWSLSTVQAHNAALIVGTTIQRSLPARAGTIGVATALQESQLVNIDYGDRDSLGLFQQRPSQGWGTPDEILDPVYSTGAFYDGLVEVEGWPTMAVTDAAQAVQRSAFPTAYAQHESRARAWASSLTGHSPGSVTCTLRPADPATAHVGVPERLDRDLGLGADAVRSTGATVRVDTAGLHEGDTDRGTWTVAHWAVATANATGATEVRAADQVWTRESGTWSTLGADEDPPRDGVVRIRVIQPAG</sequence>
<dbReference type="EMBL" id="JABFAJ010000022">
    <property type="protein sequence ID" value="NNU28265.1"/>
    <property type="molecule type" value="Genomic_DNA"/>
</dbReference>
<keyword evidence="2" id="KW-1185">Reference proteome</keyword>
<evidence type="ECO:0008006" key="3">
    <source>
        <dbReference type="Google" id="ProtNLM"/>
    </source>
</evidence>
<dbReference type="Proteomes" id="UP000557204">
    <property type="component" value="Unassembled WGS sequence"/>
</dbReference>
<reference evidence="1 2" key="1">
    <citation type="submission" date="2020-05" db="EMBL/GenBank/DDBJ databases">
        <title>Genome sequence of Isoptericola sp. JC619 isolated from Chilika lagoon, India.</title>
        <authorList>
            <person name="Kumar D."/>
            <person name="Appam K."/>
            <person name="Gandham S."/>
            <person name="Uppada J."/>
            <person name="Sasikala C."/>
            <person name="Venkata Ramana C."/>
        </authorList>
    </citation>
    <scope>NUCLEOTIDE SEQUENCE [LARGE SCALE GENOMIC DNA]</scope>
    <source>
        <strain evidence="1 2">JC619</strain>
    </source>
</reference>
<name>A0A849K920_9MICO</name>
<evidence type="ECO:0000313" key="1">
    <source>
        <dbReference type="EMBL" id="NNU28265.1"/>
    </source>
</evidence>
<protein>
    <recommendedName>
        <fullName evidence="3">Heavy metal transporter</fullName>
    </recommendedName>
</protein>
<proteinExistence type="predicted"/>
<accession>A0A849K920</accession>
<organism evidence="1 2">
    <name type="scientific">Isoptericola sediminis</name>
    <dbReference type="NCBI Taxonomy" id="2733572"/>
    <lineage>
        <taxon>Bacteria</taxon>
        <taxon>Bacillati</taxon>
        <taxon>Actinomycetota</taxon>
        <taxon>Actinomycetes</taxon>
        <taxon>Micrococcales</taxon>
        <taxon>Promicromonosporaceae</taxon>
        <taxon>Isoptericola</taxon>
    </lineage>
</organism>
<gene>
    <name evidence="1" type="ORF">HLI28_12025</name>
</gene>
<evidence type="ECO:0000313" key="2">
    <source>
        <dbReference type="Proteomes" id="UP000557204"/>
    </source>
</evidence>
<comment type="caution">
    <text evidence="1">The sequence shown here is derived from an EMBL/GenBank/DDBJ whole genome shotgun (WGS) entry which is preliminary data.</text>
</comment>